<proteinExistence type="predicted"/>
<dbReference type="EMBL" id="CP010868">
    <property type="protein sequence ID" value="AJM93350.1"/>
    <property type="molecule type" value="Genomic_DNA"/>
</dbReference>
<name>A0A0C5C1V1_9ARCH</name>
<dbReference type="STRING" id="1582439.NPIRD3C_2140"/>
<gene>
    <name evidence="1" type="ORF">NPIRD3C_2140</name>
</gene>
<dbReference type="RefSeq" id="WP_148704035.1">
    <property type="nucleotide sequence ID" value="NZ_CP010868.1"/>
</dbReference>
<dbReference type="Proteomes" id="UP000032027">
    <property type="component" value="Chromosome"/>
</dbReference>
<dbReference type="PATRIC" id="fig|1582439.9.peg.2215"/>
<organism evidence="1 2">
    <name type="scientific">Nitrosopumilus piranensis</name>
    <dbReference type="NCBI Taxonomy" id="1582439"/>
    <lineage>
        <taxon>Archaea</taxon>
        <taxon>Nitrososphaerota</taxon>
        <taxon>Nitrososphaeria</taxon>
        <taxon>Nitrosopumilales</taxon>
        <taxon>Nitrosopumilaceae</taxon>
        <taxon>Nitrosopumilus</taxon>
    </lineage>
</organism>
<reference evidence="1 2" key="3">
    <citation type="journal article" date="2019" name="Int. J. Syst. Evol. Microbiol.">
        <title>Nitrosopumilus adriaticus sp. nov. and Nitrosopumilus piranensis sp. nov., two ammonia-oxidizing archaea from the Adriatic Sea and members of the class Nitrososphaeria.</title>
        <authorList>
            <person name="Bayer B."/>
            <person name="Vojvoda J."/>
            <person name="Reinthaler T."/>
            <person name="Reyes C."/>
            <person name="Pinto M."/>
            <person name="Herndl G.J."/>
        </authorList>
    </citation>
    <scope>NUCLEOTIDE SEQUENCE [LARGE SCALE GENOMIC DNA]</scope>
    <source>
        <strain evidence="1 2">D3C</strain>
    </source>
</reference>
<dbReference type="OrthoDB" id="11121at2157"/>
<dbReference type="HOGENOM" id="CLU_782158_0_0_2"/>
<evidence type="ECO:0000313" key="1">
    <source>
        <dbReference type="EMBL" id="AJM93350.1"/>
    </source>
</evidence>
<protein>
    <submittedName>
        <fullName evidence="1">Uncharacterized protein</fullName>
    </submittedName>
</protein>
<reference evidence="2" key="1">
    <citation type="submission" date="2015-02" db="EMBL/GenBank/DDBJ databases">
        <title>Characterization of two novel Thaumarchaeota isolated from the Northern Adriatic Sea.</title>
        <authorList>
            <person name="Bayer B."/>
            <person name="Vojvoda J."/>
            <person name="Offre P."/>
            <person name="Srivastava A."/>
            <person name="Elisabeth N."/>
            <person name="Garcia J.A.L."/>
            <person name="Schleper C."/>
            <person name="Herndl G.J."/>
        </authorList>
    </citation>
    <scope>NUCLEOTIDE SEQUENCE [LARGE SCALE GENOMIC DNA]</scope>
    <source>
        <strain evidence="2">D3C</strain>
    </source>
</reference>
<sequence>MQKFIFGAFLVFLLIPFSQAFSAEVTDTPSTLSVSLKSETPFVYQDSDGYTVVVGAVKNHNSQTSVTNVLIQVKLFDDLDPNPIEIVQGRTTLEVIPPNGESPFTIRSETPNPAITQASITLLGFDSSSSKQKGLAVYTSEVSLDKTLFFEGVLKNSGAPNSNTNVYLAFYDGFEPPRILEVATIELGDVESDAEVSFNIDKKIDFRAVGFLLFAESDVFSSDFVDVKIPKPQSLTKLVSISSVSVTDSYGNKLSEIPLGSTVNIESKTTVEFVEEQNSYNVPYTYYVQIKEAETGKVEYIGKFDGRFEFAKLQSQVVDWIPEKSGLFFIETFVWDRSNIPLAEQGPFVLINVN</sequence>
<evidence type="ECO:0000313" key="2">
    <source>
        <dbReference type="Proteomes" id="UP000032027"/>
    </source>
</evidence>
<dbReference type="AlphaFoldDB" id="A0A0C5C1V1"/>
<dbReference type="GeneID" id="41601214"/>
<dbReference type="KEGG" id="nid:NPIRD3C_2140"/>
<reference evidence="1 2" key="2">
    <citation type="journal article" date="2016" name="ISME J.">
        <title>Physiological and genomic characterization of two novel marine thaumarchaeal strains indicates niche differentiation.</title>
        <authorList>
            <person name="Bayer B."/>
            <person name="Vojvoda J."/>
            <person name="Offre P."/>
            <person name="Alves R.J."/>
            <person name="Elisabeth N.H."/>
            <person name="Garcia J.A."/>
            <person name="Volland J.M."/>
            <person name="Srivastava A."/>
            <person name="Schleper C."/>
            <person name="Herndl G.J."/>
        </authorList>
    </citation>
    <scope>NUCLEOTIDE SEQUENCE [LARGE SCALE GENOMIC DNA]</scope>
    <source>
        <strain evidence="1 2">D3C</strain>
    </source>
</reference>
<accession>A0A0C5C1V1</accession>
<keyword evidence="2" id="KW-1185">Reference proteome</keyword>